<dbReference type="RefSeq" id="WP_243010785.1">
    <property type="nucleotide sequence ID" value="NZ_JALGAR010000001.1"/>
</dbReference>
<dbReference type="EMBL" id="JALGAR010000001">
    <property type="protein sequence ID" value="MCI4656690.1"/>
    <property type="molecule type" value="Genomic_DNA"/>
</dbReference>
<dbReference type="PRINTS" id="PR00081">
    <property type="entry name" value="GDHRDH"/>
</dbReference>
<dbReference type="PANTHER" id="PTHR44196">
    <property type="entry name" value="DEHYDROGENASE/REDUCTASE SDR FAMILY MEMBER 7B"/>
    <property type="match status" value="1"/>
</dbReference>
<comment type="caution">
    <text evidence="5">The sequence shown here is derived from an EMBL/GenBank/DDBJ whole genome shotgun (WGS) entry which is preliminary data.</text>
</comment>
<dbReference type="SUPFAM" id="SSF51735">
    <property type="entry name" value="NAD(P)-binding Rossmann-fold domains"/>
    <property type="match status" value="1"/>
</dbReference>
<evidence type="ECO:0000256" key="1">
    <source>
        <dbReference type="ARBA" id="ARBA00006484"/>
    </source>
</evidence>
<name>A0AA41UE60_9MICO</name>
<protein>
    <submittedName>
        <fullName evidence="5">SDR family oxidoreductase</fullName>
    </submittedName>
</protein>
<feature type="domain" description="Ketoreductase" evidence="4">
    <location>
        <begin position="9"/>
        <end position="189"/>
    </location>
</feature>
<sequence>MPALDYHNHTILITGASSGIGATFARALASRGASLVLVARRRDRLDALATELTAAHGVTATAITQDLGSPAVGVELAAAVAAAGLHVTGIINNAGFGTFGDFVDEDSDRLAQEIAVDISAPVQISSAFLPDMVKAGTGFLINVASMAAYTPTPRMAVYGAAKAFVLSFTESLWAETRTSGVTVFALSPGATSTEFNAVVGTDDATAGARMRTPEDVVATALAHLDRRNPGPSVIDGSSNRIGASIGRVMSRRGTVRMMHRLTDPARRNHTAAARKRKAVNCPG</sequence>
<dbReference type="PIRSF" id="PIRSF000126">
    <property type="entry name" value="11-beta-HSD1"/>
    <property type="match status" value="1"/>
</dbReference>
<dbReference type="AlphaFoldDB" id="A0AA41UE60"/>
<dbReference type="GO" id="GO:0016491">
    <property type="term" value="F:oxidoreductase activity"/>
    <property type="evidence" value="ECO:0007669"/>
    <property type="project" value="UniProtKB-KW"/>
</dbReference>
<dbReference type="InterPro" id="IPR057326">
    <property type="entry name" value="KR_dom"/>
</dbReference>
<dbReference type="GO" id="GO:0016020">
    <property type="term" value="C:membrane"/>
    <property type="evidence" value="ECO:0007669"/>
    <property type="project" value="TreeGrafter"/>
</dbReference>
<dbReference type="InterPro" id="IPR002347">
    <property type="entry name" value="SDR_fam"/>
</dbReference>
<dbReference type="Gene3D" id="3.40.50.720">
    <property type="entry name" value="NAD(P)-binding Rossmann-like Domain"/>
    <property type="match status" value="1"/>
</dbReference>
<dbReference type="PRINTS" id="PR00080">
    <property type="entry name" value="SDRFAMILY"/>
</dbReference>
<reference evidence="5" key="1">
    <citation type="submission" date="2022-03" db="EMBL/GenBank/DDBJ databases">
        <title>Cryobacterium sp. nov. strain ZS14-85, isolated from Antarctic soil.</title>
        <authorList>
            <person name="Li J."/>
            <person name="Niu G."/>
        </authorList>
    </citation>
    <scope>NUCLEOTIDE SEQUENCE</scope>
    <source>
        <strain evidence="5">ZS14-85</strain>
    </source>
</reference>
<evidence type="ECO:0000313" key="5">
    <source>
        <dbReference type="EMBL" id="MCI4656690.1"/>
    </source>
</evidence>
<dbReference type="Pfam" id="PF00106">
    <property type="entry name" value="adh_short"/>
    <property type="match status" value="1"/>
</dbReference>
<evidence type="ECO:0000256" key="3">
    <source>
        <dbReference type="RuleBase" id="RU000363"/>
    </source>
</evidence>
<comment type="similarity">
    <text evidence="1 3">Belongs to the short-chain dehydrogenases/reductases (SDR) family.</text>
</comment>
<dbReference type="CDD" id="cd05233">
    <property type="entry name" value="SDR_c"/>
    <property type="match status" value="1"/>
</dbReference>
<proteinExistence type="inferred from homology"/>
<evidence type="ECO:0000313" key="6">
    <source>
        <dbReference type="Proteomes" id="UP001165341"/>
    </source>
</evidence>
<dbReference type="SMART" id="SM00822">
    <property type="entry name" value="PKS_KR"/>
    <property type="match status" value="1"/>
</dbReference>
<gene>
    <name evidence="5" type="ORF">MQH31_02535</name>
</gene>
<dbReference type="PANTHER" id="PTHR44196:SF2">
    <property type="entry name" value="SHORT-CHAIN DEHYDROGENASE-RELATED"/>
    <property type="match status" value="1"/>
</dbReference>
<accession>A0AA41UE60</accession>
<evidence type="ECO:0000259" key="4">
    <source>
        <dbReference type="SMART" id="SM00822"/>
    </source>
</evidence>
<evidence type="ECO:0000256" key="2">
    <source>
        <dbReference type="ARBA" id="ARBA00023002"/>
    </source>
</evidence>
<keyword evidence="6" id="KW-1185">Reference proteome</keyword>
<dbReference type="Proteomes" id="UP001165341">
    <property type="component" value="Unassembled WGS sequence"/>
</dbReference>
<organism evidence="5 6">
    <name type="scientific">Cryobacterium zhongshanensis</name>
    <dbReference type="NCBI Taxonomy" id="2928153"/>
    <lineage>
        <taxon>Bacteria</taxon>
        <taxon>Bacillati</taxon>
        <taxon>Actinomycetota</taxon>
        <taxon>Actinomycetes</taxon>
        <taxon>Micrococcales</taxon>
        <taxon>Microbacteriaceae</taxon>
        <taxon>Cryobacterium</taxon>
    </lineage>
</organism>
<dbReference type="InterPro" id="IPR036291">
    <property type="entry name" value="NAD(P)-bd_dom_sf"/>
</dbReference>
<keyword evidence="2" id="KW-0560">Oxidoreductase</keyword>